<keyword evidence="2 7" id="KW-0349">Heme</keyword>
<dbReference type="GO" id="GO:0004497">
    <property type="term" value="F:monooxygenase activity"/>
    <property type="evidence" value="ECO:0007669"/>
    <property type="project" value="UniProtKB-KW"/>
</dbReference>
<evidence type="ECO:0000313" key="9">
    <source>
        <dbReference type="EMBL" id="ABX05529.1"/>
    </source>
</evidence>
<dbReference type="SUPFAM" id="SSF48264">
    <property type="entry name" value="Cytochrome P450"/>
    <property type="match status" value="1"/>
</dbReference>
<dbReference type="GO" id="GO:0005506">
    <property type="term" value="F:iron ion binding"/>
    <property type="evidence" value="ECO:0007669"/>
    <property type="project" value="InterPro"/>
</dbReference>
<dbReference type="Gene3D" id="1.10.630.10">
    <property type="entry name" value="Cytochrome P450"/>
    <property type="match status" value="1"/>
</dbReference>
<dbReference type="InterPro" id="IPR017972">
    <property type="entry name" value="Cyt_P450_CS"/>
</dbReference>
<evidence type="ECO:0000256" key="1">
    <source>
        <dbReference type="ARBA" id="ARBA00010617"/>
    </source>
</evidence>
<dbReference type="Pfam" id="PF00067">
    <property type="entry name" value="p450"/>
    <property type="match status" value="1"/>
</dbReference>
<reference evidence="9 10" key="1">
    <citation type="journal article" date="2011" name="Stand. Genomic Sci.">
        <title>Complete genome sequence of the filamentous gliding predatory bacterium Herpetosiphon aurantiacus type strain (114-95(T)).</title>
        <authorList>
            <person name="Kiss H."/>
            <person name="Nett M."/>
            <person name="Domin N."/>
            <person name="Martin K."/>
            <person name="Maresca J.A."/>
            <person name="Copeland A."/>
            <person name="Lapidus A."/>
            <person name="Lucas S."/>
            <person name="Berry K.W."/>
            <person name="Glavina Del Rio T."/>
            <person name="Dalin E."/>
            <person name="Tice H."/>
            <person name="Pitluck S."/>
            <person name="Richardson P."/>
            <person name="Bruce D."/>
            <person name="Goodwin L."/>
            <person name="Han C."/>
            <person name="Detter J.C."/>
            <person name="Schmutz J."/>
            <person name="Brettin T."/>
            <person name="Land M."/>
            <person name="Hauser L."/>
            <person name="Kyrpides N.C."/>
            <person name="Ivanova N."/>
            <person name="Goker M."/>
            <person name="Woyke T."/>
            <person name="Klenk H.P."/>
            <person name="Bryant D.A."/>
        </authorList>
    </citation>
    <scope>NUCLEOTIDE SEQUENCE [LARGE SCALE GENOMIC DNA]</scope>
    <source>
        <strain evidence="10">ATCC 23779 / DSM 785 / 114-95</strain>
    </source>
</reference>
<keyword evidence="4 8" id="KW-0560">Oxidoreductase</keyword>
<dbReference type="Proteomes" id="UP000000787">
    <property type="component" value="Chromosome"/>
</dbReference>
<dbReference type="InterPro" id="IPR002401">
    <property type="entry name" value="Cyt_P450_E_grp-I"/>
</dbReference>
<accession>A9B2S8</accession>
<dbReference type="PRINTS" id="PR00463">
    <property type="entry name" value="EP450I"/>
</dbReference>
<evidence type="ECO:0000256" key="2">
    <source>
        <dbReference type="ARBA" id="ARBA00022617"/>
    </source>
</evidence>
<evidence type="ECO:0000256" key="7">
    <source>
        <dbReference type="PIRSR" id="PIRSR602401-1"/>
    </source>
</evidence>
<evidence type="ECO:0000256" key="6">
    <source>
        <dbReference type="ARBA" id="ARBA00023033"/>
    </source>
</evidence>
<dbReference type="InParanoid" id="A9B2S8"/>
<feature type="binding site" description="axial binding residue" evidence="7">
    <location>
        <position position="405"/>
    </location>
    <ligand>
        <name>heme</name>
        <dbReference type="ChEBI" id="CHEBI:30413"/>
    </ligand>
    <ligandPart>
        <name>Fe</name>
        <dbReference type="ChEBI" id="CHEBI:18248"/>
    </ligandPart>
</feature>
<evidence type="ECO:0000313" key="10">
    <source>
        <dbReference type="Proteomes" id="UP000000787"/>
    </source>
</evidence>
<dbReference type="EMBL" id="CP000875">
    <property type="protein sequence ID" value="ABX05529.1"/>
    <property type="molecule type" value="Genomic_DNA"/>
</dbReference>
<dbReference type="GO" id="GO:0020037">
    <property type="term" value="F:heme binding"/>
    <property type="evidence" value="ECO:0007669"/>
    <property type="project" value="InterPro"/>
</dbReference>
<dbReference type="AlphaFoldDB" id="A9B2S8"/>
<dbReference type="GO" id="GO:0016705">
    <property type="term" value="F:oxidoreductase activity, acting on paired donors, with incorporation or reduction of molecular oxygen"/>
    <property type="evidence" value="ECO:0007669"/>
    <property type="project" value="InterPro"/>
</dbReference>
<dbReference type="BioCyc" id="HAUR316274:GHYA-2922-MONOMER"/>
<organism evidence="9 10">
    <name type="scientific">Herpetosiphon aurantiacus (strain ATCC 23779 / DSM 785 / 114-95)</name>
    <dbReference type="NCBI Taxonomy" id="316274"/>
    <lineage>
        <taxon>Bacteria</taxon>
        <taxon>Bacillati</taxon>
        <taxon>Chloroflexota</taxon>
        <taxon>Chloroflexia</taxon>
        <taxon>Herpetosiphonales</taxon>
        <taxon>Herpetosiphonaceae</taxon>
        <taxon>Herpetosiphon</taxon>
    </lineage>
</organism>
<dbReference type="PRINTS" id="PR00385">
    <property type="entry name" value="P450"/>
</dbReference>
<evidence type="ECO:0000256" key="5">
    <source>
        <dbReference type="ARBA" id="ARBA00023004"/>
    </source>
</evidence>
<dbReference type="InterPro" id="IPR001128">
    <property type="entry name" value="Cyt_P450"/>
</dbReference>
<comment type="cofactor">
    <cofactor evidence="7">
        <name>heme</name>
        <dbReference type="ChEBI" id="CHEBI:30413"/>
    </cofactor>
</comment>
<keyword evidence="3 7" id="KW-0479">Metal-binding</keyword>
<dbReference type="STRING" id="316274.Haur_2891"/>
<dbReference type="PANTHER" id="PTHR24291">
    <property type="entry name" value="CYTOCHROME P450 FAMILY 4"/>
    <property type="match status" value="1"/>
</dbReference>
<keyword evidence="5 7" id="KW-0408">Iron</keyword>
<dbReference type="KEGG" id="hau:Haur_2891"/>
<evidence type="ECO:0000256" key="3">
    <source>
        <dbReference type="ARBA" id="ARBA00022723"/>
    </source>
</evidence>
<evidence type="ECO:0000256" key="8">
    <source>
        <dbReference type="RuleBase" id="RU000461"/>
    </source>
</evidence>
<name>A9B2S8_HERA2</name>
<comment type="similarity">
    <text evidence="1 8">Belongs to the cytochrome P450 family.</text>
</comment>
<protein>
    <submittedName>
        <fullName evidence="9">Cytochrome P450</fullName>
    </submittedName>
</protein>
<dbReference type="HOGENOM" id="CLU_001570_5_1_0"/>
<proteinExistence type="inferred from homology"/>
<gene>
    <name evidence="9" type="ordered locus">Haur_2891</name>
</gene>
<dbReference type="CDD" id="cd20620">
    <property type="entry name" value="CYP132-like"/>
    <property type="match status" value="1"/>
</dbReference>
<dbReference type="InterPro" id="IPR050196">
    <property type="entry name" value="Cytochrome_P450_Monoox"/>
</dbReference>
<dbReference type="PANTHER" id="PTHR24291:SF50">
    <property type="entry name" value="BIFUNCTIONAL ALBAFLAVENONE MONOOXYGENASE_TERPENE SYNTHASE"/>
    <property type="match status" value="1"/>
</dbReference>
<evidence type="ECO:0000256" key="4">
    <source>
        <dbReference type="ARBA" id="ARBA00023002"/>
    </source>
</evidence>
<dbReference type="eggNOG" id="COG2124">
    <property type="taxonomic scope" value="Bacteria"/>
</dbReference>
<keyword evidence="6 8" id="KW-0503">Monooxygenase</keyword>
<dbReference type="InterPro" id="IPR036396">
    <property type="entry name" value="Cyt_P450_sf"/>
</dbReference>
<sequence>MMTETALASPALIAPGPCGRLLIGNLHDFIDDFLVTMQRDFVNHGDIVRYQIGSRIVHVVSNPDYAQYVLVEHQRDFPKVGGNGGLQIIAGNGLISNPSPESWLIQRRMMQPMFHRKRLAAMGEKIDGAGARMIQRWQALPDAAPIDMDHEMLQVTLDIIMQTMFSADMLGEVGKLAPAVTAAVDYANYRIFNPFSLPLPMPTRRNRAYMQARKVLDSMIFGLIKQRRAATEPVGDLLDMLLEAQDAETGERMSDEQIRDEVLTIFAAGHETTANTLTFGWYLLSEHCEIRQNLQTELDQVLQGRAPSVNDLPQLPYTLQVFKEAMRLYPAAPITGPRRVTKPTQLGGYDLPLNSQVIVSITNLHLHPAFWENPLQFDPSRFAPNANQPRHHLAFMPFGAGPRKCIGNNLAEMEGALLLACVAQHYNPQLQPGHQVKPEMAITMRAKAGMPMLLKRR</sequence>
<keyword evidence="10" id="KW-1185">Reference proteome</keyword>
<dbReference type="PROSITE" id="PS00086">
    <property type="entry name" value="CYTOCHROME_P450"/>
    <property type="match status" value="1"/>
</dbReference>